<name>A0A813JJY1_POLGL</name>
<dbReference type="UniPathway" id="UPA00135">
    <property type="reaction ID" value="UER00198"/>
</dbReference>
<dbReference type="InterPro" id="IPR049148">
    <property type="entry name" value="PSP_ACT"/>
</dbReference>
<keyword evidence="5" id="KW-0028">Amino-acid biosynthesis</keyword>
<dbReference type="SUPFAM" id="SSF56784">
    <property type="entry name" value="HAD-like"/>
    <property type="match status" value="1"/>
</dbReference>
<comment type="similarity">
    <text evidence="3">Belongs to the HAD-like hydrolase superfamily. SerB family.</text>
</comment>
<evidence type="ECO:0000256" key="11">
    <source>
        <dbReference type="PIRSR" id="PIRSR604469-1"/>
    </source>
</evidence>
<keyword evidence="7" id="KW-0378">Hydrolase</keyword>
<dbReference type="CDD" id="cd07500">
    <property type="entry name" value="HAD_PSP"/>
    <property type="match status" value="1"/>
</dbReference>
<evidence type="ECO:0000259" key="12">
    <source>
        <dbReference type="Pfam" id="PF21086"/>
    </source>
</evidence>
<dbReference type="GO" id="GO:0006564">
    <property type="term" value="P:L-serine biosynthetic process"/>
    <property type="evidence" value="ECO:0007669"/>
    <property type="project" value="UniProtKB-KW"/>
</dbReference>
<evidence type="ECO:0000256" key="9">
    <source>
        <dbReference type="ARBA" id="ARBA00023299"/>
    </source>
</evidence>
<evidence type="ECO:0000256" key="7">
    <source>
        <dbReference type="ARBA" id="ARBA00022801"/>
    </source>
</evidence>
<dbReference type="Proteomes" id="UP000626109">
    <property type="component" value="Unassembled WGS sequence"/>
</dbReference>
<dbReference type="InterPro" id="IPR023214">
    <property type="entry name" value="HAD_sf"/>
</dbReference>
<dbReference type="PANTHER" id="PTHR43344">
    <property type="entry name" value="PHOSPHOSERINE PHOSPHATASE"/>
    <property type="match status" value="1"/>
</dbReference>
<dbReference type="Pfam" id="PF00702">
    <property type="entry name" value="Hydrolase"/>
    <property type="match status" value="1"/>
</dbReference>
<dbReference type="SFLD" id="SFLDG01137">
    <property type="entry name" value="C1.6.1:_Phosphoserine_Phosphat"/>
    <property type="match status" value="1"/>
</dbReference>
<dbReference type="EMBL" id="CAJNNW010025707">
    <property type="protein sequence ID" value="CAE8678753.1"/>
    <property type="molecule type" value="Genomic_DNA"/>
</dbReference>
<evidence type="ECO:0000256" key="6">
    <source>
        <dbReference type="ARBA" id="ARBA00022723"/>
    </source>
</evidence>
<dbReference type="InterPro" id="IPR050582">
    <property type="entry name" value="HAD-like_SerB"/>
</dbReference>
<dbReference type="NCBIfam" id="TIGR01488">
    <property type="entry name" value="HAD-SF-IB"/>
    <property type="match status" value="1"/>
</dbReference>
<evidence type="ECO:0000256" key="5">
    <source>
        <dbReference type="ARBA" id="ARBA00022605"/>
    </source>
</evidence>
<dbReference type="GO" id="GO:0005737">
    <property type="term" value="C:cytoplasm"/>
    <property type="evidence" value="ECO:0007669"/>
    <property type="project" value="TreeGrafter"/>
</dbReference>
<evidence type="ECO:0000256" key="8">
    <source>
        <dbReference type="ARBA" id="ARBA00022842"/>
    </source>
</evidence>
<feature type="active site" description="Proton donor" evidence="11">
    <location>
        <position position="134"/>
    </location>
</feature>
<feature type="domain" description="Phosphoserine phosphatase ACT" evidence="12">
    <location>
        <begin position="40"/>
        <end position="116"/>
    </location>
</feature>
<comment type="caution">
    <text evidence="13">The sequence shown here is derived from an EMBL/GenBank/DDBJ whole genome shotgun (WGS) entry which is preliminary data.</text>
</comment>
<keyword evidence="9" id="KW-0718">Serine biosynthesis</keyword>
<dbReference type="SFLD" id="SFLDF00029">
    <property type="entry name" value="phosphoserine_phosphatase"/>
    <property type="match status" value="1"/>
</dbReference>
<sequence length="346" mass="38008">DLLFACHRNGFQVNLDEQVKQPLSPKSPKSCWQHYFQNRHVVTVVQRPQISGECLCAVLRNLSEHGVNIVKIQRLSVHKLAALQITVNLPGDLEGSEDFSSQLLGLARTLGADIAFQKDDVDRWMRRLIVFDMDSTLIQQEVIDELAKIAGVGEEVKALTEAAMRGELNFYESLKARVQLLKGHHAEDLFRQVKQNLVFTPGAKKLCSTLKKLGYKMAVISGGFLPVAQEVQRELGLDYAFANTLEVDEKTGLLTGSTCGPVVTPQRKRALLAMIANVEGCEVQQTIAVGDGANDIPMLNTAGLGIAFCAKPKVQAATEFHINHQDLTSVLFLIGLSEHATERLAG</sequence>
<dbReference type="InterPro" id="IPR004469">
    <property type="entry name" value="PSP"/>
</dbReference>
<gene>
    <name evidence="13" type="ORF">PGLA2088_LOCUS20982</name>
</gene>
<dbReference type="EC" id="3.1.3.3" evidence="4"/>
<evidence type="ECO:0000256" key="3">
    <source>
        <dbReference type="ARBA" id="ARBA00009184"/>
    </source>
</evidence>
<evidence type="ECO:0000313" key="13">
    <source>
        <dbReference type="EMBL" id="CAE8678753.1"/>
    </source>
</evidence>
<dbReference type="PANTHER" id="PTHR43344:SF2">
    <property type="entry name" value="PHOSPHOSERINE PHOSPHATASE"/>
    <property type="match status" value="1"/>
</dbReference>
<evidence type="ECO:0000256" key="4">
    <source>
        <dbReference type="ARBA" id="ARBA00012640"/>
    </source>
</evidence>
<dbReference type="GO" id="GO:0000287">
    <property type="term" value="F:magnesium ion binding"/>
    <property type="evidence" value="ECO:0007669"/>
    <property type="project" value="TreeGrafter"/>
</dbReference>
<organism evidence="13 14">
    <name type="scientific">Polarella glacialis</name>
    <name type="common">Dinoflagellate</name>
    <dbReference type="NCBI Taxonomy" id="89957"/>
    <lineage>
        <taxon>Eukaryota</taxon>
        <taxon>Sar</taxon>
        <taxon>Alveolata</taxon>
        <taxon>Dinophyceae</taxon>
        <taxon>Suessiales</taxon>
        <taxon>Suessiaceae</taxon>
        <taxon>Polarella</taxon>
    </lineage>
</organism>
<feature type="non-terminal residue" evidence="13">
    <location>
        <position position="346"/>
    </location>
</feature>
<evidence type="ECO:0000256" key="10">
    <source>
        <dbReference type="ARBA" id="ARBA00031693"/>
    </source>
</evidence>
<dbReference type="AlphaFoldDB" id="A0A813JJY1"/>
<evidence type="ECO:0000313" key="14">
    <source>
        <dbReference type="Proteomes" id="UP000626109"/>
    </source>
</evidence>
<dbReference type="NCBIfam" id="TIGR00338">
    <property type="entry name" value="serB"/>
    <property type="match status" value="1"/>
</dbReference>
<reference evidence="13" key="1">
    <citation type="submission" date="2021-02" db="EMBL/GenBank/DDBJ databases">
        <authorList>
            <person name="Dougan E. K."/>
            <person name="Rhodes N."/>
            <person name="Thang M."/>
            <person name="Chan C."/>
        </authorList>
    </citation>
    <scope>NUCLEOTIDE SEQUENCE</scope>
</reference>
<proteinExistence type="inferred from homology"/>
<comment type="cofactor">
    <cofactor evidence="1">
        <name>Mg(2+)</name>
        <dbReference type="ChEBI" id="CHEBI:18420"/>
    </cofactor>
</comment>
<dbReference type="Gene3D" id="3.40.50.1000">
    <property type="entry name" value="HAD superfamily/HAD-like"/>
    <property type="match status" value="1"/>
</dbReference>
<comment type="pathway">
    <text evidence="2">Amino-acid biosynthesis; L-serine biosynthesis; L-serine from 3-phospho-D-glycerate: step 3/3.</text>
</comment>
<dbReference type="InterPro" id="IPR036412">
    <property type="entry name" value="HAD-like_sf"/>
</dbReference>
<dbReference type="SFLD" id="SFLDG01136">
    <property type="entry name" value="C1.6:_Phosphoserine_Phosphatas"/>
    <property type="match status" value="1"/>
</dbReference>
<feature type="active site" description="Nucleophile" evidence="11">
    <location>
        <position position="132"/>
    </location>
</feature>
<dbReference type="Pfam" id="PF21086">
    <property type="entry name" value="ACT_PSP_2"/>
    <property type="match status" value="1"/>
</dbReference>
<evidence type="ECO:0000256" key="2">
    <source>
        <dbReference type="ARBA" id="ARBA00005135"/>
    </source>
</evidence>
<dbReference type="SFLD" id="SFLDS00003">
    <property type="entry name" value="Haloacid_Dehalogenase"/>
    <property type="match status" value="1"/>
</dbReference>
<evidence type="ECO:0000256" key="1">
    <source>
        <dbReference type="ARBA" id="ARBA00001946"/>
    </source>
</evidence>
<protein>
    <recommendedName>
        <fullName evidence="4">phosphoserine phosphatase</fullName>
        <ecNumber evidence="4">3.1.3.3</ecNumber>
    </recommendedName>
    <alternativeName>
        <fullName evidence="10">O-phosphoserine phosphohydrolase</fullName>
    </alternativeName>
</protein>
<accession>A0A813JJY1</accession>
<keyword evidence="8" id="KW-0460">Magnesium</keyword>
<keyword evidence="6" id="KW-0479">Metal-binding</keyword>
<dbReference type="GO" id="GO:0036424">
    <property type="term" value="F:L-phosphoserine phosphatase activity"/>
    <property type="evidence" value="ECO:0007669"/>
    <property type="project" value="InterPro"/>
</dbReference>
<dbReference type="SFLD" id="SFLDG01129">
    <property type="entry name" value="C1.5:_HAD__Beta-PGM__Phosphata"/>
    <property type="match status" value="1"/>
</dbReference>